<dbReference type="Pfam" id="PF00072">
    <property type="entry name" value="Response_reg"/>
    <property type="match status" value="1"/>
</dbReference>
<feature type="domain" description="Histidine kinase" evidence="8">
    <location>
        <begin position="302"/>
        <end position="525"/>
    </location>
</feature>
<dbReference type="PANTHER" id="PTHR43065:SF42">
    <property type="entry name" value="TWO-COMPONENT SENSOR PPRA"/>
    <property type="match status" value="1"/>
</dbReference>
<organism evidence="10 11">
    <name type="scientific">Desulfobacula phenolica</name>
    <dbReference type="NCBI Taxonomy" id="90732"/>
    <lineage>
        <taxon>Bacteria</taxon>
        <taxon>Pseudomonadati</taxon>
        <taxon>Thermodesulfobacteriota</taxon>
        <taxon>Desulfobacteria</taxon>
        <taxon>Desulfobacterales</taxon>
        <taxon>Desulfobacteraceae</taxon>
        <taxon>Desulfobacula</taxon>
    </lineage>
</organism>
<dbReference type="Gene3D" id="3.40.50.2300">
    <property type="match status" value="1"/>
</dbReference>
<dbReference type="InterPro" id="IPR003661">
    <property type="entry name" value="HisK_dim/P_dom"/>
</dbReference>
<dbReference type="SMART" id="SM00065">
    <property type="entry name" value="GAF"/>
    <property type="match status" value="1"/>
</dbReference>
<dbReference type="InterPro" id="IPR029016">
    <property type="entry name" value="GAF-like_dom_sf"/>
</dbReference>
<keyword evidence="11" id="KW-1185">Reference proteome</keyword>
<dbReference type="InterPro" id="IPR005467">
    <property type="entry name" value="His_kinase_dom"/>
</dbReference>
<dbReference type="InterPro" id="IPR001789">
    <property type="entry name" value="Sig_transdc_resp-reg_receiver"/>
</dbReference>
<dbReference type="PROSITE" id="PS50109">
    <property type="entry name" value="HIS_KIN"/>
    <property type="match status" value="1"/>
</dbReference>
<feature type="domain" description="Response regulatory" evidence="9">
    <location>
        <begin position="546"/>
        <end position="662"/>
    </location>
</feature>
<evidence type="ECO:0000259" key="9">
    <source>
        <dbReference type="PROSITE" id="PS50110"/>
    </source>
</evidence>
<dbReference type="Proteomes" id="UP000199608">
    <property type="component" value="Unassembled WGS sequence"/>
</dbReference>
<dbReference type="Gene3D" id="3.30.450.40">
    <property type="match status" value="1"/>
</dbReference>
<dbReference type="InterPro" id="IPR011006">
    <property type="entry name" value="CheY-like_superfamily"/>
</dbReference>
<evidence type="ECO:0000259" key="8">
    <source>
        <dbReference type="PROSITE" id="PS50109"/>
    </source>
</evidence>
<evidence type="ECO:0000256" key="4">
    <source>
        <dbReference type="ARBA" id="ARBA00022679"/>
    </source>
</evidence>
<evidence type="ECO:0000256" key="7">
    <source>
        <dbReference type="SAM" id="Coils"/>
    </source>
</evidence>
<keyword evidence="4" id="KW-0808">Transferase</keyword>
<dbReference type="PRINTS" id="PR00344">
    <property type="entry name" value="BCTRLSENSOR"/>
</dbReference>
<evidence type="ECO:0000256" key="3">
    <source>
        <dbReference type="ARBA" id="ARBA00022553"/>
    </source>
</evidence>
<dbReference type="GO" id="GO:0000155">
    <property type="term" value="F:phosphorelay sensor kinase activity"/>
    <property type="evidence" value="ECO:0007669"/>
    <property type="project" value="InterPro"/>
</dbReference>
<reference evidence="11" key="1">
    <citation type="submission" date="2016-10" db="EMBL/GenBank/DDBJ databases">
        <authorList>
            <person name="Varghese N."/>
            <person name="Submissions S."/>
        </authorList>
    </citation>
    <scope>NUCLEOTIDE SEQUENCE [LARGE SCALE GENOMIC DNA]</scope>
    <source>
        <strain evidence="11">DSM 3384</strain>
    </source>
</reference>
<sequence length="678" mass="76524">MHINQCTDETDELYEIDEGNIIPLEQFEQIREYLFLSTNQLSESVCQKSKFKQIVLKQKQSEDQLILYKDHLEEQIVELKKANQILKKEIDHANKIEQELKKRNKYLSVLHDTSLGMFSRLDLSKLLNSIIKRASDLTQIPDGFIQIYHPVEHILEIKAGCGKYSGLTGKNLKPGEGLSGKVWKTGESILLNDYQNWIGKTSDPQFNFVKSIIGVPLTSGSNIEGTIGLSHHVNGKKIGQETALILEHFAELASIAIDNAKLFKRMRTEIKEKKTLESECREMESMLRQSQKMEAIGTLAGGIAHDFNNILFPVIGFAQMIDQDLPHDNPMKSQIKGILNGACRAKELVQQILTFSRQTDKEYHPLKVQLIIKELLKFSRATLPASIKIFTDIPNDVGMVMADPTQVHQIVMNLITNALHAMEEKGGELTVKLREVDLKKNAVPSPDLAPGSYICLEVTDTGIGMDEITVKRIFEPYFTTKEEGKGTGLGLALIHGIVKDYHGKIMVYSSPDKGTSFFIYLPCIKSPKKQTAHRIQSNYKPNGNEHILIVDDEINITIMFKNILTYFGYQASSYSNSIEALEAFRNSPEIYDMVITDMTMPNLAGEKLIMEIKKIQPAIPIILCTGFSKKTATSRTIDFKPDKILMKPVLQDELLTSIREIFDSRTGMAMKHIQNHVL</sequence>
<dbReference type="Pfam" id="PF02518">
    <property type="entry name" value="HATPase_c"/>
    <property type="match status" value="1"/>
</dbReference>
<feature type="coiled-coil region" evidence="7">
    <location>
        <begin position="266"/>
        <end position="293"/>
    </location>
</feature>
<dbReference type="AlphaFoldDB" id="A0A1H2H428"/>
<dbReference type="InterPro" id="IPR003018">
    <property type="entry name" value="GAF"/>
</dbReference>
<gene>
    <name evidence="10" type="ORF">SAMN04487931_10623</name>
</gene>
<dbReference type="PROSITE" id="PS50110">
    <property type="entry name" value="RESPONSE_REGULATORY"/>
    <property type="match status" value="1"/>
</dbReference>
<dbReference type="InterPro" id="IPR003594">
    <property type="entry name" value="HATPase_dom"/>
</dbReference>
<dbReference type="RefSeq" id="WP_092233939.1">
    <property type="nucleotide sequence ID" value="NZ_FNLL01000006.1"/>
</dbReference>
<dbReference type="InterPro" id="IPR036097">
    <property type="entry name" value="HisK_dim/P_sf"/>
</dbReference>
<name>A0A1H2H428_9BACT</name>
<keyword evidence="5 10" id="KW-0418">Kinase</keyword>
<evidence type="ECO:0000256" key="1">
    <source>
        <dbReference type="ARBA" id="ARBA00000085"/>
    </source>
</evidence>
<keyword evidence="3 6" id="KW-0597">Phosphoprotein</keyword>
<comment type="catalytic activity">
    <reaction evidence="1">
        <text>ATP + protein L-histidine = ADP + protein N-phospho-L-histidine.</text>
        <dbReference type="EC" id="2.7.13.3"/>
    </reaction>
</comment>
<feature type="coiled-coil region" evidence="7">
    <location>
        <begin position="69"/>
        <end position="103"/>
    </location>
</feature>
<dbReference type="InterPro" id="IPR004358">
    <property type="entry name" value="Sig_transdc_His_kin-like_C"/>
</dbReference>
<evidence type="ECO:0000256" key="5">
    <source>
        <dbReference type="ARBA" id="ARBA00022777"/>
    </source>
</evidence>
<evidence type="ECO:0000313" key="10">
    <source>
        <dbReference type="EMBL" id="SDU26308.1"/>
    </source>
</evidence>
<evidence type="ECO:0000256" key="2">
    <source>
        <dbReference type="ARBA" id="ARBA00012438"/>
    </source>
</evidence>
<evidence type="ECO:0000256" key="6">
    <source>
        <dbReference type="PROSITE-ProRule" id="PRU00169"/>
    </source>
</evidence>
<proteinExistence type="predicted"/>
<dbReference type="InterPro" id="IPR036890">
    <property type="entry name" value="HATPase_C_sf"/>
</dbReference>
<dbReference type="Gene3D" id="3.30.565.10">
    <property type="entry name" value="Histidine kinase-like ATPase, C-terminal domain"/>
    <property type="match status" value="1"/>
</dbReference>
<keyword evidence="7" id="KW-0175">Coiled coil</keyword>
<dbReference type="PANTHER" id="PTHR43065">
    <property type="entry name" value="SENSOR HISTIDINE KINASE"/>
    <property type="match status" value="1"/>
</dbReference>
<dbReference type="EC" id="2.7.13.3" evidence="2"/>
<dbReference type="SMART" id="SM00448">
    <property type="entry name" value="REC"/>
    <property type="match status" value="1"/>
</dbReference>
<dbReference type="Gene3D" id="1.10.287.130">
    <property type="match status" value="1"/>
</dbReference>
<accession>A0A1H2H428</accession>
<feature type="modified residue" description="4-aspartylphosphate" evidence="6">
    <location>
        <position position="597"/>
    </location>
</feature>
<dbReference type="SUPFAM" id="SSF47384">
    <property type="entry name" value="Homodimeric domain of signal transducing histidine kinase"/>
    <property type="match status" value="1"/>
</dbReference>
<dbReference type="SMART" id="SM00387">
    <property type="entry name" value="HATPase_c"/>
    <property type="match status" value="1"/>
</dbReference>
<dbReference type="SUPFAM" id="SSF55874">
    <property type="entry name" value="ATPase domain of HSP90 chaperone/DNA topoisomerase II/histidine kinase"/>
    <property type="match status" value="1"/>
</dbReference>
<evidence type="ECO:0000313" key="11">
    <source>
        <dbReference type="Proteomes" id="UP000199608"/>
    </source>
</evidence>
<protein>
    <recommendedName>
        <fullName evidence="2">histidine kinase</fullName>
        <ecNumber evidence="2">2.7.13.3</ecNumber>
    </recommendedName>
</protein>
<dbReference type="EMBL" id="FNLL01000006">
    <property type="protein sequence ID" value="SDU26308.1"/>
    <property type="molecule type" value="Genomic_DNA"/>
</dbReference>
<dbReference type="SMART" id="SM00388">
    <property type="entry name" value="HisKA"/>
    <property type="match status" value="1"/>
</dbReference>
<dbReference type="SUPFAM" id="SSF55781">
    <property type="entry name" value="GAF domain-like"/>
    <property type="match status" value="1"/>
</dbReference>
<dbReference type="Pfam" id="PF13185">
    <property type="entry name" value="GAF_2"/>
    <property type="match status" value="1"/>
</dbReference>
<dbReference type="SUPFAM" id="SSF52172">
    <property type="entry name" value="CheY-like"/>
    <property type="match status" value="1"/>
</dbReference>
<dbReference type="Pfam" id="PF00512">
    <property type="entry name" value="HisKA"/>
    <property type="match status" value="1"/>
</dbReference>